<dbReference type="GO" id="GO:0005759">
    <property type="term" value="C:mitochondrial matrix"/>
    <property type="evidence" value="ECO:0007669"/>
    <property type="project" value="TreeGrafter"/>
</dbReference>
<dbReference type="EMBL" id="BQMJ01000042">
    <property type="protein sequence ID" value="GJQ13294.1"/>
    <property type="molecule type" value="Genomic_DNA"/>
</dbReference>
<dbReference type="InterPro" id="IPR042303">
    <property type="entry name" value="Malonyl_CoA_deC_C_sf"/>
</dbReference>
<comment type="caution">
    <text evidence="2">The sequence shown here is derived from an EMBL/GenBank/DDBJ whole genome shotgun (WGS) entry which is preliminary data.</text>
</comment>
<dbReference type="InterPro" id="IPR038917">
    <property type="entry name" value="Malonyl_CoA_deC"/>
</dbReference>
<dbReference type="GO" id="GO:0006085">
    <property type="term" value="P:acetyl-CoA biosynthetic process"/>
    <property type="evidence" value="ECO:0007669"/>
    <property type="project" value="TreeGrafter"/>
</dbReference>
<name>A0A9C7Q005_9RHOD</name>
<accession>A0A9C7Q005</accession>
<gene>
    <name evidence="2" type="ORF">GpartN1_g5085.t1</name>
</gene>
<dbReference type="InterPro" id="IPR007956">
    <property type="entry name" value="Malonyl_CoA_deC_C"/>
</dbReference>
<evidence type="ECO:0000313" key="2">
    <source>
        <dbReference type="EMBL" id="GJQ13294.1"/>
    </source>
</evidence>
<feature type="domain" description="Malonyl-CoA decarboxylase C-terminal" evidence="1">
    <location>
        <begin position="357"/>
        <end position="586"/>
    </location>
</feature>
<organism evidence="2 3">
    <name type="scientific">Galdieria partita</name>
    <dbReference type="NCBI Taxonomy" id="83374"/>
    <lineage>
        <taxon>Eukaryota</taxon>
        <taxon>Rhodophyta</taxon>
        <taxon>Bangiophyceae</taxon>
        <taxon>Galdieriales</taxon>
        <taxon>Galdieriaceae</taxon>
        <taxon>Galdieria</taxon>
    </lineage>
</organism>
<dbReference type="GO" id="GO:2001294">
    <property type="term" value="P:malonyl-CoA catabolic process"/>
    <property type="evidence" value="ECO:0007669"/>
    <property type="project" value="TreeGrafter"/>
</dbReference>
<proteinExistence type="predicted"/>
<dbReference type="Proteomes" id="UP001061958">
    <property type="component" value="Unassembled WGS sequence"/>
</dbReference>
<dbReference type="GO" id="GO:0005782">
    <property type="term" value="C:peroxisomal matrix"/>
    <property type="evidence" value="ECO:0007669"/>
    <property type="project" value="TreeGrafter"/>
</dbReference>
<reference evidence="2" key="2">
    <citation type="submission" date="2022-01" db="EMBL/GenBank/DDBJ databases">
        <authorList>
            <person name="Hirooka S."/>
            <person name="Miyagishima S.Y."/>
        </authorList>
    </citation>
    <scope>NUCLEOTIDE SEQUENCE</scope>
    <source>
        <strain evidence="2">NBRC 102759</strain>
    </source>
</reference>
<dbReference type="PANTHER" id="PTHR28641:SF1">
    <property type="entry name" value="MALONYL-COA DECARBOXYLASE, MITOCHONDRIAL"/>
    <property type="match status" value="1"/>
</dbReference>
<reference evidence="2" key="1">
    <citation type="journal article" date="2022" name="Proc. Natl. Acad. Sci. U.S.A.">
        <title>Life cycle and functional genomics of the unicellular red alga Galdieria for elucidating algal and plant evolution and industrial use.</title>
        <authorList>
            <person name="Hirooka S."/>
            <person name="Itabashi T."/>
            <person name="Ichinose T.M."/>
            <person name="Onuma R."/>
            <person name="Fujiwara T."/>
            <person name="Yamashita S."/>
            <person name="Jong L.W."/>
            <person name="Tomita R."/>
            <person name="Iwane A.H."/>
            <person name="Miyagishima S.Y."/>
        </authorList>
    </citation>
    <scope>NUCLEOTIDE SEQUENCE</scope>
    <source>
        <strain evidence="2">NBRC 102759</strain>
    </source>
</reference>
<dbReference type="GO" id="GO:0006633">
    <property type="term" value="P:fatty acid biosynthetic process"/>
    <property type="evidence" value="ECO:0007669"/>
    <property type="project" value="InterPro"/>
</dbReference>
<dbReference type="GO" id="GO:0050080">
    <property type="term" value="F:malonyl-CoA decarboxylase activity"/>
    <property type="evidence" value="ECO:0007669"/>
    <property type="project" value="InterPro"/>
</dbReference>
<dbReference type="AlphaFoldDB" id="A0A9C7Q005"/>
<protein>
    <recommendedName>
        <fullName evidence="1">Malonyl-CoA decarboxylase C-terminal domain-containing protein</fullName>
    </recommendedName>
</protein>
<dbReference type="Pfam" id="PF05292">
    <property type="entry name" value="MCD"/>
    <property type="match status" value="1"/>
</dbReference>
<evidence type="ECO:0000313" key="3">
    <source>
        <dbReference type="Proteomes" id="UP001061958"/>
    </source>
</evidence>
<dbReference type="PANTHER" id="PTHR28641">
    <property type="match status" value="1"/>
</dbReference>
<dbReference type="Gene3D" id="3.40.630.150">
    <property type="entry name" value="Malonyl-CoA decarboxylase, catalytic domain"/>
    <property type="match status" value="1"/>
</dbReference>
<evidence type="ECO:0000259" key="1">
    <source>
        <dbReference type="Pfam" id="PF05292"/>
    </source>
</evidence>
<dbReference type="OrthoDB" id="426718at2759"/>
<sequence length="627" mass="73585">MFRKQNVAFSWISKRLKYTFWLEEQRQSWQSRIRRANYCVFVDEQRSEIDSRNDVQAYMVVGKNYLKNLKQLAESYPGTQREKVKILQAQQDFQKLCESREWMVNRLRKWLSSVSKKDSQKFGEHRKGKKQLVMDKFAQEFVDCLLKLNLAIRKPFVTILLADFPVNTSIWKRMQRKQRNTDVCSLHHSTHLCKTEDETSIHRKYENNSFIPKQELMLDSSKVEEDSELFKTSDTVADLETREFYDALFESMSFHPKGVVASYRLRETLECLLQPSFETPAFIYFGNTSYDWQLYKDSLESCLQQLSRYVELFYRKSFLQVGMLEHNNFERLFPFYRKSLEISACLSSESSKMALERFTQCGRRVFHLYHKQFPSYPLAFADVVVTSRIPCSAREVVDFQLDWNDVMKNPEKTSFHVIMLECIPSSEKHIRSGFHHELLSLLLYDYLPQTFGNFGRRVYSLSHISGFLSWLYFQYEVALGLRPQHCSIIPCDAVQLIGKIIREIKSSNNRQEKEVDKKLLEEAKNTMLYLCAYYLLIVRRRDGLPADPNCAFHITNGAELHQLLWAADEGMKTLTESAHIMSLFCYHLESRFTTAYKFASTSNISTSNEVQNLLQLENPPMSDGGGK</sequence>
<keyword evidence="3" id="KW-1185">Reference proteome</keyword>